<reference evidence="3" key="1">
    <citation type="journal article" date="2019" name="Int. J. Syst. Evol. Microbiol.">
        <title>The Global Catalogue of Microorganisms (GCM) 10K type strain sequencing project: providing services to taxonomists for standard genome sequencing and annotation.</title>
        <authorList>
            <consortium name="The Broad Institute Genomics Platform"/>
            <consortium name="The Broad Institute Genome Sequencing Center for Infectious Disease"/>
            <person name="Wu L."/>
            <person name="Ma J."/>
        </authorList>
    </citation>
    <scope>NUCLEOTIDE SEQUENCE [LARGE SCALE GENOMIC DNA]</scope>
    <source>
        <strain evidence="3">CGMCC 1.15772</strain>
    </source>
</reference>
<evidence type="ECO:0000259" key="1">
    <source>
        <dbReference type="Pfam" id="PF05899"/>
    </source>
</evidence>
<dbReference type="EMBL" id="JBHTBE010000002">
    <property type="protein sequence ID" value="MFC7269498.1"/>
    <property type="molecule type" value="Genomic_DNA"/>
</dbReference>
<evidence type="ECO:0000313" key="3">
    <source>
        <dbReference type="Proteomes" id="UP001596507"/>
    </source>
</evidence>
<gene>
    <name evidence="2" type="ORF">ACFQRL_11040</name>
</gene>
<organism evidence="2 3">
    <name type="scientific">Microbacterium fluvii</name>
    <dbReference type="NCBI Taxonomy" id="415215"/>
    <lineage>
        <taxon>Bacteria</taxon>
        <taxon>Bacillati</taxon>
        <taxon>Actinomycetota</taxon>
        <taxon>Actinomycetes</taxon>
        <taxon>Micrococcales</taxon>
        <taxon>Microbacteriaceae</taxon>
        <taxon>Microbacterium</taxon>
    </lineage>
</organism>
<dbReference type="Gene3D" id="2.60.120.10">
    <property type="entry name" value="Jelly Rolls"/>
    <property type="match status" value="1"/>
</dbReference>
<dbReference type="Pfam" id="PF05899">
    <property type="entry name" value="Cupin_3"/>
    <property type="match status" value="1"/>
</dbReference>
<dbReference type="Proteomes" id="UP001596507">
    <property type="component" value="Unassembled WGS sequence"/>
</dbReference>
<keyword evidence="3" id="KW-1185">Reference proteome</keyword>
<dbReference type="SUPFAM" id="SSF51182">
    <property type="entry name" value="RmlC-like cupins"/>
    <property type="match status" value="1"/>
</dbReference>
<dbReference type="InterPro" id="IPR014710">
    <property type="entry name" value="RmlC-like_jellyroll"/>
</dbReference>
<dbReference type="RefSeq" id="WP_262874412.1">
    <property type="nucleotide sequence ID" value="NZ_BAABKW010000004.1"/>
</dbReference>
<dbReference type="InterPro" id="IPR011051">
    <property type="entry name" value="RmlC_Cupin_sf"/>
</dbReference>
<sequence length="122" mass="12781">MSDPIAVARVDALELALPRFPVPADQNAGGEPSVGQAALFTVGDAEVGVWELGVGAMYDVEVDEVFVVLAGEAVVEVLDGSGLVTERTELRAGVVCRLTAGTRTRWAVRRTLRKVYVVGAGA</sequence>
<feature type="domain" description="(S)-ureidoglycine aminohydrolase cupin" evidence="1">
    <location>
        <begin position="45"/>
        <end position="116"/>
    </location>
</feature>
<protein>
    <submittedName>
        <fullName evidence="2">Cupin domain-containing protein</fullName>
    </submittedName>
</protein>
<proteinExistence type="predicted"/>
<comment type="caution">
    <text evidence="2">The sequence shown here is derived from an EMBL/GenBank/DDBJ whole genome shotgun (WGS) entry which is preliminary data.</text>
</comment>
<name>A0ABW2HEF5_9MICO</name>
<evidence type="ECO:0000313" key="2">
    <source>
        <dbReference type="EMBL" id="MFC7269498.1"/>
    </source>
</evidence>
<dbReference type="InterPro" id="IPR008579">
    <property type="entry name" value="UGlyAH_Cupin_dom"/>
</dbReference>
<accession>A0ABW2HEF5</accession>